<dbReference type="AlphaFoldDB" id="S5ZXK8"/>
<sequence>MNLWRIKMKKIIFILAALCCAATLPAFNLSDISGDVSIGYMNHTMVTTYNSETIKQQLEVPLQTALGTGNLTLADQKSTDVYNAFVAGLSLKISYLYLNLGAGFPSKSLPTGFDPLGAKLKAFNVSDKIKGSVIIDGLLGAGVTLFKNTPFNIVLGGGLGVNYIRTKRDLPEAFVKTIVNDKGEAIAKQFTEIRSTASIGVGADIGIRYYFTKNIGVSFDIKDTVYFLPVMNQRYYNGTLVNGQAFTYTITKEQKQDIKSLIKYQWSNNFTARLGIAWKL</sequence>
<keyword evidence="1" id="KW-0732">Signal</keyword>
<reference evidence="2 3" key="1">
    <citation type="journal article" date="2013" name="PLoS ONE">
        <title>Genome-Wide Relatedness of Treponema pedis, from Gingiva and Necrotic Skin Lesions of Pigs, with the Human Oral Pathogen Treponema denticola.</title>
        <authorList>
            <person name="Svartstrom O."/>
            <person name="Mushtaq M."/>
            <person name="Pringle M."/>
            <person name="Segerman B."/>
        </authorList>
    </citation>
    <scope>NUCLEOTIDE SEQUENCE [LARGE SCALE GENOMIC DNA]</scope>
    <source>
        <strain evidence="2">T A4</strain>
    </source>
</reference>
<proteinExistence type="predicted"/>
<dbReference type="EMBL" id="CP004120">
    <property type="protein sequence ID" value="AGT45255.1"/>
    <property type="molecule type" value="Genomic_DNA"/>
</dbReference>
<dbReference type="PATRIC" id="fig|1291379.3.peg.2756"/>
<evidence type="ECO:0000313" key="3">
    <source>
        <dbReference type="Proteomes" id="UP000015620"/>
    </source>
</evidence>
<evidence type="ECO:0000313" key="2">
    <source>
        <dbReference type="EMBL" id="AGT45255.1"/>
    </source>
</evidence>
<protein>
    <recommendedName>
        <fullName evidence="4">Outer membrane protein beta-barrel domain-containing protein</fullName>
    </recommendedName>
</protein>
<evidence type="ECO:0000256" key="1">
    <source>
        <dbReference type="SAM" id="SignalP"/>
    </source>
</evidence>
<dbReference type="Proteomes" id="UP000015620">
    <property type="component" value="Chromosome"/>
</dbReference>
<feature type="signal peptide" evidence="1">
    <location>
        <begin position="1"/>
        <end position="28"/>
    </location>
</feature>
<evidence type="ECO:0008006" key="4">
    <source>
        <dbReference type="Google" id="ProtNLM"/>
    </source>
</evidence>
<dbReference type="KEGG" id="tped:TPE_2783"/>
<keyword evidence="3" id="KW-1185">Reference proteome</keyword>
<name>S5ZXK8_9SPIR</name>
<gene>
    <name evidence="2" type="ORF">TPE_2783</name>
</gene>
<accession>S5ZXK8</accession>
<dbReference type="HOGENOM" id="CLU_1011723_0_0_12"/>
<organism evidence="2 3">
    <name type="scientific">Treponema pedis str. T A4</name>
    <dbReference type="NCBI Taxonomy" id="1291379"/>
    <lineage>
        <taxon>Bacteria</taxon>
        <taxon>Pseudomonadati</taxon>
        <taxon>Spirochaetota</taxon>
        <taxon>Spirochaetia</taxon>
        <taxon>Spirochaetales</taxon>
        <taxon>Treponemataceae</taxon>
        <taxon>Treponema</taxon>
    </lineage>
</organism>
<feature type="chain" id="PRO_5004545186" description="Outer membrane protein beta-barrel domain-containing protein" evidence="1">
    <location>
        <begin position="29"/>
        <end position="280"/>
    </location>
</feature>
<dbReference type="STRING" id="1291379.TPE_2783"/>